<dbReference type="NCBIfam" id="TIGR02358">
    <property type="entry name" value="thia_cytX"/>
    <property type="match status" value="1"/>
</dbReference>
<feature type="transmembrane region" description="Helical" evidence="6">
    <location>
        <begin position="353"/>
        <end position="370"/>
    </location>
</feature>
<dbReference type="InterPro" id="IPR001248">
    <property type="entry name" value="Pur-cyt_permease"/>
</dbReference>
<keyword evidence="5 6" id="KW-0472">Membrane</keyword>
<dbReference type="InterPro" id="IPR030191">
    <property type="entry name" value="CodB"/>
</dbReference>
<dbReference type="Pfam" id="PF02133">
    <property type="entry name" value="Transp_cyt_pur"/>
    <property type="match status" value="1"/>
</dbReference>
<dbReference type="PANTHER" id="PTHR30569">
    <property type="entry name" value="CYTOSINE TRANSPORTER CODB"/>
    <property type="match status" value="1"/>
</dbReference>
<protein>
    <recommendedName>
        <fullName evidence="8">Hydroxymethylpyrimidine transporter CytX</fullName>
    </recommendedName>
</protein>
<feature type="transmembrane region" description="Helical" evidence="6">
    <location>
        <begin position="42"/>
        <end position="64"/>
    </location>
</feature>
<evidence type="ECO:0000313" key="7">
    <source>
        <dbReference type="EMBL" id="MPM70499.1"/>
    </source>
</evidence>
<sequence length="400" mass="43482">MSDSSHAKGFSNRSLFFLWAGAAISVAEILGGSALASLGLAAGLRAILVGHLVGGVLLYLAALMSSTLRTSAMESTRFSYGKQGSYLFSGLNILQLVGWTSIMMLQGSKILDQVTISLYGYSNPSLWMIAIAVGISLWLVVFSRQRVGVNGIVVILLLLLGLLISLRLLHSLPSVAIHASWPQVTFWQGVELNIAMSLSWLPLIGDYTQHARKRRSGPLWSALGYSVVGSSMFALGLGLSLGTGSSDIALMLTISGFGLASLFIVFFSTVTTTYLDVYSACDSFLNIVPSGSHRILSLVVTFISLLLAFLVPLDTIEPFLYLIGAVFSPLYAIVLSDYYMLRRATSAGKLWDWENIAFWVAGVILYFLMQKFLVDVSNSLLIFLVICLVKALFRRGHHRA</sequence>
<dbReference type="EMBL" id="VSSQ01023510">
    <property type="protein sequence ID" value="MPM70499.1"/>
    <property type="molecule type" value="Genomic_DNA"/>
</dbReference>
<comment type="caution">
    <text evidence="7">The sequence shown here is derived from an EMBL/GenBank/DDBJ whole genome shotgun (WGS) entry which is preliminary data.</text>
</comment>
<accession>A0A645BYS4</accession>
<feature type="transmembrane region" description="Helical" evidence="6">
    <location>
        <begin position="15"/>
        <end position="36"/>
    </location>
</feature>
<evidence type="ECO:0000256" key="6">
    <source>
        <dbReference type="SAM" id="Phobius"/>
    </source>
</evidence>
<feature type="transmembrane region" description="Helical" evidence="6">
    <location>
        <begin position="219"/>
        <end position="242"/>
    </location>
</feature>
<feature type="transmembrane region" description="Helical" evidence="6">
    <location>
        <begin position="149"/>
        <end position="166"/>
    </location>
</feature>
<feature type="transmembrane region" description="Helical" evidence="6">
    <location>
        <begin position="295"/>
        <end position="313"/>
    </location>
</feature>
<feature type="transmembrane region" description="Helical" evidence="6">
    <location>
        <begin position="125"/>
        <end position="142"/>
    </location>
</feature>
<reference evidence="7" key="1">
    <citation type="submission" date="2019-08" db="EMBL/GenBank/DDBJ databases">
        <authorList>
            <person name="Kucharzyk K."/>
            <person name="Murdoch R.W."/>
            <person name="Higgins S."/>
            <person name="Loffler F."/>
        </authorList>
    </citation>
    <scope>NUCLEOTIDE SEQUENCE</scope>
</reference>
<proteinExistence type="inferred from homology"/>
<keyword evidence="4 6" id="KW-1133">Transmembrane helix</keyword>
<evidence type="ECO:0000256" key="2">
    <source>
        <dbReference type="ARBA" id="ARBA00008974"/>
    </source>
</evidence>
<feature type="transmembrane region" description="Helical" evidence="6">
    <location>
        <begin position="319"/>
        <end position="341"/>
    </location>
</feature>
<dbReference type="GO" id="GO:0005886">
    <property type="term" value="C:plasma membrane"/>
    <property type="evidence" value="ECO:0007669"/>
    <property type="project" value="TreeGrafter"/>
</dbReference>
<comment type="subcellular location">
    <subcellularLocation>
        <location evidence="1">Membrane</location>
        <topology evidence="1">Multi-pass membrane protein</topology>
    </subcellularLocation>
</comment>
<feature type="transmembrane region" description="Helical" evidence="6">
    <location>
        <begin position="85"/>
        <end position="105"/>
    </location>
</feature>
<comment type="similarity">
    <text evidence="2">Belongs to the purine-cytosine permease (2.A.39) family.</text>
</comment>
<dbReference type="GO" id="GO:0015209">
    <property type="term" value="F:cytosine transmembrane transporter activity"/>
    <property type="evidence" value="ECO:0007669"/>
    <property type="project" value="InterPro"/>
</dbReference>
<name>A0A645BYS4_9ZZZZ</name>
<dbReference type="Gene3D" id="1.10.4160.10">
    <property type="entry name" value="Hydantoin permease"/>
    <property type="match status" value="1"/>
</dbReference>
<dbReference type="PANTHER" id="PTHR30569:SF0">
    <property type="entry name" value="CYTOSINE PERMEASE"/>
    <property type="match status" value="1"/>
</dbReference>
<evidence type="ECO:0000256" key="5">
    <source>
        <dbReference type="ARBA" id="ARBA00023136"/>
    </source>
</evidence>
<dbReference type="InterPro" id="IPR012732">
    <property type="entry name" value="Thia_CytX"/>
</dbReference>
<feature type="transmembrane region" description="Helical" evidence="6">
    <location>
        <begin position="248"/>
        <end position="275"/>
    </location>
</feature>
<evidence type="ECO:0000256" key="3">
    <source>
        <dbReference type="ARBA" id="ARBA00022692"/>
    </source>
</evidence>
<keyword evidence="3 6" id="KW-0812">Transmembrane</keyword>
<evidence type="ECO:0000256" key="1">
    <source>
        <dbReference type="ARBA" id="ARBA00004141"/>
    </source>
</evidence>
<organism evidence="7">
    <name type="scientific">bioreactor metagenome</name>
    <dbReference type="NCBI Taxonomy" id="1076179"/>
    <lineage>
        <taxon>unclassified sequences</taxon>
        <taxon>metagenomes</taxon>
        <taxon>ecological metagenomes</taxon>
    </lineage>
</organism>
<gene>
    <name evidence="7" type="ORF">SDC9_117454</name>
</gene>
<evidence type="ECO:0000256" key="4">
    <source>
        <dbReference type="ARBA" id="ARBA00022989"/>
    </source>
</evidence>
<dbReference type="AlphaFoldDB" id="A0A645BYS4"/>
<evidence type="ECO:0008006" key="8">
    <source>
        <dbReference type="Google" id="ProtNLM"/>
    </source>
</evidence>